<feature type="binding site" evidence="10">
    <location>
        <position position="124"/>
    </location>
    <ligand>
        <name>L-citrulline</name>
        <dbReference type="ChEBI" id="CHEBI:57743"/>
    </ligand>
</feature>
<dbReference type="PANTHER" id="PTHR11587">
    <property type="entry name" value="ARGININOSUCCINATE SYNTHASE"/>
    <property type="match status" value="1"/>
</dbReference>
<evidence type="ECO:0000256" key="4">
    <source>
        <dbReference type="ARBA" id="ARBA00022490"/>
    </source>
</evidence>
<feature type="domain" description="Arginosuccinate synthase C-terminal" evidence="12">
    <location>
        <begin position="175"/>
        <end position="393"/>
    </location>
</feature>
<proteinExistence type="inferred from homology"/>
<dbReference type="Gene3D" id="3.40.50.620">
    <property type="entry name" value="HUPs"/>
    <property type="match status" value="1"/>
</dbReference>
<feature type="domain" description="Arginosuccinate synthase-like N-terminal" evidence="11">
    <location>
        <begin position="5"/>
        <end position="166"/>
    </location>
</feature>
<gene>
    <name evidence="10 13" type="primary">argG</name>
    <name evidence="13" type="ORF">caldi_23970</name>
</gene>
<accession>A0AA35CLA9</accession>
<comment type="catalytic activity">
    <reaction evidence="10">
        <text>L-citrulline + L-aspartate + ATP = 2-(N(omega)-L-arginino)succinate + AMP + diphosphate + H(+)</text>
        <dbReference type="Rhea" id="RHEA:10932"/>
        <dbReference type="ChEBI" id="CHEBI:15378"/>
        <dbReference type="ChEBI" id="CHEBI:29991"/>
        <dbReference type="ChEBI" id="CHEBI:30616"/>
        <dbReference type="ChEBI" id="CHEBI:33019"/>
        <dbReference type="ChEBI" id="CHEBI:57472"/>
        <dbReference type="ChEBI" id="CHEBI:57743"/>
        <dbReference type="ChEBI" id="CHEBI:456215"/>
        <dbReference type="EC" id="6.3.4.5"/>
    </reaction>
</comment>
<dbReference type="InterPro" id="IPR023434">
    <property type="entry name" value="Arginosuc_synth_type_1_subfam"/>
</dbReference>
<keyword evidence="14" id="KW-1185">Reference proteome</keyword>
<dbReference type="PROSITE" id="PS00564">
    <property type="entry name" value="ARGININOSUCCIN_SYN_1"/>
    <property type="match status" value="1"/>
</dbReference>
<dbReference type="RefSeq" id="WP_264841965.1">
    <property type="nucleotide sequence ID" value="NZ_AP025628.1"/>
</dbReference>
<sequence length="407" mass="45148">MAKKKCVLAYSGGLDTSVAIRWLAENYDVDVIALTIDVGEQEKDLDFIREKALRVGAVKAYTYDAKKEFAYDYVLPTLQANAVYEGKYFLSASLSRPLITKHLVRVAEEEGAEYIAHGCTGKGNDQVRFDVSAAALNPSLKVLAPVREWAWSREQEIDYALEHGIPIPVGKENPFSIDVNLWGRSCEAGVLEDPWVEPPEEAFAWTVSPQAAPDEPEYVEIGFEQGVPVSLNGEALDLVTLIERLNKLAGAHGVGRIDHVENRLVGIKSREVYEMPAATVLTLAHRELETITLPRELHHFKMGLEQKYAELVYFGLWFHPLKEAIDAFVRKSQETVTGTVRVKLYKGTATAVGRKSPVSLYSYDLATYDSADKFDHKAAKGFIDIFGLPTKVYAAVQKEAAAKKVGV</sequence>
<evidence type="ECO:0000256" key="3">
    <source>
        <dbReference type="ARBA" id="ARBA00012286"/>
    </source>
</evidence>
<dbReference type="EC" id="6.3.4.5" evidence="3 10"/>
<evidence type="ECO:0000256" key="9">
    <source>
        <dbReference type="ARBA" id="ARBA00022840"/>
    </source>
</evidence>
<dbReference type="NCBIfam" id="NF001770">
    <property type="entry name" value="PRK00509.1"/>
    <property type="match status" value="1"/>
</dbReference>
<dbReference type="InterPro" id="IPR001518">
    <property type="entry name" value="Arginosuc_synth"/>
</dbReference>
<feature type="binding site" evidence="10">
    <location>
        <begin position="9"/>
        <end position="17"/>
    </location>
    <ligand>
        <name>ATP</name>
        <dbReference type="ChEBI" id="CHEBI:30616"/>
    </ligand>
</feature>
<feature type="binding site" evidence="10">
    <location>
        <position position="185"/>
    </location>
    <ligand>
        <name>L-citrulline</name>
        <dbReference type="ChEBI" id="CHEBI:57743"/>
    </ligand>
</feature>
<dbReference type="GO" id="GO:0006526">
    <property type="term" value="P:L-arginine biosynthetic process"/>
    <property type="evidence" value="ECO:0007669"/>
    <property type="project" value="UniProtKB-UniRule"/>
</dbReference>
<dbReference type="GO" id="GO:0000053">
    <property type="term" value="P:argininosuccinate metabolic process"/>
    <property type="evidence" value="ECO:0007669"/>
    <property type="project" value="TreeGrafter"/>
</dbReference>
<keyword evidence="4 10" id="KW-0963">Cytoplasm</keyword>
<feature type="binding site" evidence="10">
    <location>
        <position position="120"/>
    </location>
    <ligand>
        <name>L-aspartate</name>
        <dbReference type="ChEBI" id="CHEBI:29991"/>
    </ligand>
</feature>
<organism evidence="13 14">
    <name type="scientific">Caldinitratiruptor microaerophilus</name>
    <dbReference type="NCBI Taxonomy" id="671077"/>
    <lineage>
        <taxon>Bacteria</taxon>
        <taxon>Bacillati</taxon>
        <taxon>Bacillota</taxon>
        <taxon>Clostridia</taxon>
        <taxon>Eubacteriales</taxon>
        <taxon>Symbiobacteriaceae</taxon>
        <taxon>Caldinitratiruptor</taxon>
    </lineage>
</organism>
<comment type="subunit">
    <text evidence="2 10">Homotetramer.</text>
</comment>
<feature type="binding site" evidence="10">
    <location>
        <position position="176"/>
    </location>
    <ligand>
        <name>L-citrulline</name>
        <dbReference type="ChEBI" id="CHEBI:57743"/>
    </ligand>
</feature>
<feature type="binding site" evidence="10">
    <location>
        <position position="88"/>
    </location>
    <ligand>
        <name>L-citrulline</name>
        <dbReference type="ChEBI" id="CHEBI:57743"/>
    </ligand>
</feature>
<feature type="binding site" evidence="10">
    <location>
        <position position="93"/>
    </location>
    <ligand>
        <name>L-citrulline</name>
        <dbReference type="ChEBI" id="CHEBI:57743"/>
    </ligand>
</feature>
<dbReference type="InterPro" id="IPR048267">
    <property type="entry name" value="Arginosuc_syn_N"/>
</dbReference>
<keyword evidence="7 10" id="KW-0028">Amino-acid biosynthesis</keyword>
<evidence type="ECO:0000256" key="2">
    <source>
        <dbReference type="ARBA" id="ARBA00011881"/>
    </source>
</evidence>
<dbReference type="InterPro" id="IPR024074">
    <property type="entry name" value="AS_cat/multimer_dom_body"/>
</dbReference>
<dbReference type="NCBIfam" id="TIGR00032">
    <property type="entry name" value="argG"/>
    <property type="match status" value="1"/>
</dbReference>
<comment type="subcellular location">
    <subcellularLocation>
        <location evidence="10">Cytoplasm</location>
    </subcellularLocation>
</comment>
<dbReference type="InterPro" id="IPR018223">
    <property type="entry name" value="Arginosuc_synth_CS"/>
</dbReference>
<dbReference type="InterPro" id="IPR048268">
    <property type="entry name" value="Arginosuc_syn_C"/>
</dbReference>
<evidence type="ECO:0000256" key="7">
    <source>
        <dbReference type="ARBA" id="ARBA00022605"/>
    </source>
</evidence>
<evidence type="ECO:0000256" key="8">
    <source>
        <dbReference type="ARBA" id="ARBA00022741"/>
    </source>
</evidence>
<evidence type="ECO:0000259" key="12">
    <source>
        <dbReference type="Pfam" id="PF20979"/>
    </source>
</evidence>
<keyword evidence="5 10" id="KW-0055">Arginine biosynthesis</keyword>
<feature type="binding site" evidence="10">
    <location>
        <position position="125"/>
    </location>
    <ligand>
        <name>L-aspartate</name>
        <dbReference type="ChEBI" id="CHEBI:29991"/>
    </ligand>
</feature>
<dbReference type="PANTHER" id="PTHR11587:SF2">
    <property type="entry name" value="ARGININOSUCCINATE SYNTHASE"/>
    <property type="match status" value="1"/>
</dbReference>
<dbReference type="SUPFAM" id="SSF52402">
    <property type="entry name" value="Adenine nucleotide alpha hydrolases-like"/>
    <property type="match status" value="1"/>
</dbReference>
<dbReference type="CDD" id="cd01999">
    <property type="entry name" value="ASS"/>
    <property type="match status" value="1"/>
</dbReference>
<feature type="binding site" evidence="10">
    <location>
        <position position="261"/>
    </location>
    <ligand>
        <name>L-citrulline</name>
        <dbReference type="ChEBI" id="CHEBI:57743"/>
    </ligand>
</feature>
<dbReference type="Proteomes" id="UP001163687">
    <property type="component" value="Chromosome"/>
</dbReference>
<keyword evidence="9 10" id="KW-0067">ATP-binding</keyword>
<dbReference type="Pfam" id="PF20979">
    <property type="entry name" value="Arginosuc_syn_C"/>
    <property type="match status" value="1"/>
</dbReference>
<comment type="similarity">
    <text evidence="10">Belongs to the argininosuccinate synthase family. Type 1 subfamily.</text>
</comment>
<comment type="pathway">
    <text evidence="1 10">Amino-acid biosynthesis; L-arginine biosynthesis; L-arginine from L-ornithine and carbamoyl phosphate: step 2/3.</text>
</comment>
<comment type="caution">
    <text evidence="10">Lacks conserved residue(s) required for the propagation of feature annotation.</text>
</comment>
<dbReference type="FunFam" id="3.40.50.620:FF:000038">
    <property type="entry name" value="Argininosuccinate synthase"/>
    <property type="match status" value="1"/>
</dbReference>
<dbReference type="GO" id="GO:0000050">
    <property type="term" value="P:urea cycle"/>
    <property type="evidence" value="ECO:0007669"/>
    <property type="project" value="TreeGrafter"/>
</dbReference>
<feature type="binding site" evidence="10">
    <location>
        <position position="124"/>
    </location>
    <ligand>
        <name>L-aspartate</name>
        <dbReference type="ChEBI" id="CHEBI:29991"/>
    </ligand>
</feature>
<protein>
    <recommendedName>
        <fullName evidence="3 10">Argininosuccinate synthase</fullName>
        <ecNumber evidence="3 10">6.3.4.5</ecNumber>
    </recommendedName>
    <alternativeName>
        <fullName evidence="10">Citrulline--aspartate ligase</fullName>
    </alternativeName>
</protein>
<evidence type="ECO:0000313" key="13">
    <source>
        <dbReference type="EMBL" id="BDG61307.1"/>
    </source>
</evidence>
<feature type="binding site" evidence="10">
    <location>
        <position position="273"/>
    </location>
    <ligand>
        <name>L-citrulline</name>
        <dbReference type="ChEBI" id="CHEBI:57743"/>
    </ligand>
</feature>
<evidence type="ECO:0000313" key="14">
    <source>
        <dbReference type="Proteomes" id="UP001163687"/>
    </source>
</evidence>
<dbReference type="Pfam" id="PF00764">
    <property type="entry name" value="Arginosuc_synth"/>
    <property type="match status" value="1"/>
</dbReference>
<dbReference type="GO" id="GO:0005524">
    <property type="term" value="F:ATP binding"/>
    <property type="evidence" value="ECO:0007669"/>
    <property type="project" value="UniProtKB-UniRule"/>
</dbReference>
<feature type="binding site" evidence="10">
    <location>
        <position position="118"/>
    </location>
    <ligand>
        <name>ATP</name>
        <dbReference type="ChEBI" id="CHEBI:30616"/>
    </ligand>
</feature>
<evidence type="ECO:0000256" key="10">
    <source>
        <dbReference type="HAMAP-Rule" id="MF_00005"/>
    </source>
</evidence>
<dbReference type="Gene3D" id="1.20.5.470">
    <property type="entry name" value="Single helix bin"/>
    <property type="match status" value="1"/>
</dbReference>
<dbReference type="GO" id="GO:0004055">
    <property type="term" value="F:argininosuccinate synthase activity"/>
    <property type="evidence" value="ECO:0007669"/>
    <property type="project" value="UniProtKB-UniRule"/>
</dbReference>
<keyword evidence="6 10" id="KW-0436">Ligase</keyword>
<dbReference type="KEGG" id="cmic:caldi_23970"/>
<evidence type="ECO:0000259" key="11">
    <source>
        <dbReference type="Pfam" id="PF00764"/>
    </source>
</evidence>
<dbReference type="AlphaFoldDB" id="A0AA35CLA9"/>
<feature type="binding site" evidence="10">
    <location>
        <position position="128"/>
    </location>
    <ligand>
        <name>L-citrulline</name>
        <dbReference type="ChEBI" id="CHEBI:57743"/>
    </ligand>
</feature>
<keyword evidence="8 10" id="KW-0547">Nucleotide-binding</keyword>
<dbReference type="EMBL" id="AP025628">
    <property type="protein sequence ID" value="BDG61307.1"/>
    <property type="molecule type" value="Genomic_DNA"/>
</dbReference>
<dbReference type="InterPro" id="IPR014729">
    <property type="entry name" value="Rossmann-like_a/b/a_fold"/>
</dbReference>
<dbReference type="FunFam" id="1.20.5.470:FF:000002">
    <property type="entry name" value="Argininosuccinate synthase"/>
    <property type="match status" value="1"/>
</dbReference>
<dbReference type="Gene3D" id="3.90.1260.10">
    <property type="entry name" value="Argininosuccinate synthetase, chain A, domain 2"/>
    <property type="match status" value="1"/>
</dbReference>
<dbReference type="SUPFAM" id="SSF69864">
    <property type="entry name" value="Argininosuccinate synthetase, C-terminal domain"/>
    <property type="match status" value="1"/>
</dbReference>
<evidence type="ECO:0000256" key="5">
    <source>
        <dbReference type="ARBA" id="ARBA00022571"/>
    </source>
</evidence>
<dbReference type="FunFam" id="3.90.1260.10:FF:000007">
    <property type="entry name" value="Argininosuccinate synthase"/>
    <property type="match status" value="1"/>
</dbReference>
<evidence type="ECO:0000256" key="1">
    <source>
        <dbReference type="ARBA" id="ARBA00004967"/>
    </source>
</evidence>
<dbReference type="HAMAP" id="MF_00005">
    <property type="entry name" value="Arg_succ_synth_type1"/>
    <property type="match status" value="1"/>
</dbReference>
<evidence type="ECO:0000256" key="6">
    <source>
        <dbReference type="ARBA" id="ARBA00022598"/>
    </source>
</evidence>
<dbReference type="PROSITE" id="PS00565">
    <property type="entry name" value="ARGININOSUCCIN_SYN_2"/>
    <property type="match status" value="1"/>
</dbReference>
<reference evidence="13" key="1">
    <citation type="submission" date="2022-03" db="EMBL/GenBank/DDBJ databases">
        <title>Complete genome sequence of Caldinitratiruptor microaerophilus.</title>
        <authorList>
            <person name="Mukaiyama R."/>
            <person name="Nishiyama T."/>
            <person name="Ueda K."/>
        </authorList>
    </citation>
    <scope>NUCLEOTIDE SEQUENCE</scope>
    <source>
        <strain evidence="13">JCM 16183</strain>
    </source>
</reference>
<name>A0AA35CLA9_9FIRM</name>
<dbReference type="GO" id="GO:0005737">
    <property type="term" value="C:cytoplasm"/>
    <property type="evidence" value="ECO:0007669"/>
    <property type="project" value="UniProtKB-SubCell"/>
</dbReference>